<dbReference type="Pfam" id="PF02405">
    <property type="entry name" value="MlaE"/>
    <property type="match status" value="1"/>
</dbReference>
<dbReference type="InterPro" id="IPR030802">
    <property type="entry name" value="Permease_MalE"/>
</dbReference>
<evidence type="ECO:0000313" key="2">
    <source>
        <dbReference type="EMBL" id="HER95910.1"/>
    </source>
</evidence>
<keyword evidence="1" id="KW-0812">Transmembrane</keyword>
<keyword evidence="1" id="KW-0472">Membrane</keyword>
<feature type="transmembrane region" description="Helical" evidence="1">
    <location>
        <begin position="234"/>
        <end position="252"/>
    </location>
</feature>
<feature type="transmembrane region" description="Helical" evidence="1">
    <location>
        <begin position="83"/>
        <end position="105"/>
    </location>
</feature>
<dbReference type="GO" id="GO:0005548">
    <property type="term" value="F:phospholipid transporter activity"/>
    <property type="evidence" value="ECO:0007669"/>
    <property type="project" value="TreeGrafter"/>
</dbReference>
<gene>
    <name evidence="2" type="ORF">ENO59_05265</name>
</gene>
<name>A0A7V2B084_RHOMR</name>
<organism evidence="2">
    <name type="scientific">Rhodothermus marinus</name>
    <name type="common">Rhodothermus obamensis</name>
    <dbReference type="NCBI Taxonomy" id="29549"/>
    <lineage>
        <taxon>Bacteria</taxon>
        <taxon>Pseudomonadati</taxon>
        <taxon>Rhodothermota</taxon>
        <taxon>Rhodothermia</taxon>
        <taxon>Rhodothermales</taxon>
        <taxon>Rhodothermaceae</taxon>
        <taxon>Rhodothermus</taxon>
    </lineage>
</organism>
<sequence>MASSIPRPLRPFHALGQYTLLLVQTFSALGEFKTYRKNLVQQMVRIGIDSIPIVAMAAAFSGAVMTVQTAYQLVSPFIPKTVIGAVVAPSMILELAAVVTGFILAGRVGARIAAELGTMRVTEQIDALEAMGLNSVSYLIAPRVLAGMIMVPVLYVAATFIGILAGIIVANLGGFLSTGEFLQGARQFFKPFDPIFGVIKSFVFGFVITSVSCYKGYFTQGGAEGVGRSTTQAAVLSCVYILVADLVLAIVLL</sequence>
<feature type="transmembrane region" description="Helical" evidence="1">
    <location>
        <begin position="153"/>
        <end position="175"/>
    </location>
</feature>
<keyword evidence="1" id="KW-1133">Transmembrane helix</keyword>
<accession>A0A7V2B084</accession>
<dbReference type="GO" id="GO:0043190">
    <property type="term" value="C:ATP-binding cassette (ABC) transporter complex"/>
    <property type="evidence" value="ECO:0007669"/>
    <property type="project" value="InterPro"/>
</dbReference>
<evidence type="ECO:0000256" key="1">
    <source>
        <dbReference type="SAM" id="Phobius"/>
    </source>
</evidence>
<feature type="transmembrane region" description="Helical" evidence="1">
    <location>
        <begin position="195"/>
        <end position="214"/>
    </location>
</feature>
<dbReference type="PANTHER" id="PTHR30188:SF4">
    <property type="entry name" value="PROTEIN TRIGALACTOSYLDIACYLGLYCEROL 1, CHLOROPLASTIC"/>
    <property type="match status" value="1"/>
</dbReference>
<proteinExistence type="predicted"/>
<dbReference type="AlphaFoldDB" id="A0A7V2B084"/>
<dbReference type="EMBL" id="DSGB01000004">
    <property type="protein sequence ID" value="HER95910.1"/>
    <property type="molecule type" value="Genomic_DNA"/>
</dbReference>
<comment type="caution">
    <text evidence="2">The sequence shown here is derived from an EMBL/GenBank/DDBJ whole genome shotgun (WGS) entry which is preliminary data.</text>
</comment>
<protein>
    <submittedName>
        <fullName evidence="2">ABC transporter permease</fullName>
    </submittedName>
</protein>
<reference evidence="2" key="1">
    <citation type="journal article" date="2020" name="mSystems">
        <title>Genome- and Community-Level Interaction Insights into Carbon Utilization and Element Cycling Functions of Hydrothermarchaeota in Hydrothermal Sediment.</title>
        <authorList>
            <person name="Zhou Z."/>
            <person name="Liu Y."/>
            <person name="Xu W."/>
            <person name="Pan J."/>
            <person name="Luo Z.H."/>
            <person name="Li M."/>
        </authorList>
    </citation>
    <scope>NUCLEOTIDE SEQUENCE [LARGE SCALE GENOMIC DNA]</scope>
    <source>
        <strain evidence="2">SpSt-143</strain>
    </source>
</reference>
<dbReference type="PANTHER" id="PTHR30188">
    <property type="entry name" value="ABC TRANSPORTER PERMEASE PROTEIN-RELATED"/>
    <property type="match status" value="1"/>
</dbReference>
<feature type="transmembrane region" description="Helical" evidence="1">
    <location>
        <begin position="51"/>
        <end position="71"/>
    </location>
</feature>